<dbReference type="PhylomeDB" id="B4I4B9"/>
<protein>
    <submittedName>
        <fullName evidence="1">GM10860</fullName>
    </submittedName>
</protein>
<reference evidence="1 2" key="1">
    <citation type="journal article" date="2007" name="Nature">
        <title>Evolution of genes and genomes on the Drosophila phylogeny.</title>
        <authorList>
            <consortium name="Drosophila 12 Genomes Consortium"/>
            <person name="Clark A.G."/>
            <person name="Eisen M.B."/>
            <person name="Smith D.R."/>
            <person name="Bergman C.M."/>
            <person name="Oliver B."/>
            <person name="Markow T.A."/>
            <person name="Kaufman T.C."/>
            <person name="Kellis M."/>
            <person name="Gelbart W."/>
            <person name="Iyer V.N."/>
            <person name="Pollard D.A."/>
            <person name="Sackton T.B."/>
            <person name="Larracuente A.M."/>
            <person name="Singh N.D."/>
            <person name="Abad J.P."/>
            <person name="Abt D.N."/>
            <person name="Adryan B."/>
            <person name="Aguade M."/>
            <person name="Akashi H."/>
            <person name="Anderson W.W."/>
            <person name="Aquadro C.F."/>
            <person name="Ardell D.H."/>
            <person name="Arguello R."/>
            <person name="Artieri C.G."/>
            <person name="Barbash D.A."/>
            <person name="Barker D."/>
            <person name="Barsanti P."/>
            <person name="Batterham P."/>
            <person name="Batzoglou S."/>
            <person name="Begun D."/>
            <person name="Bhutkar A."/>
            <person name="Blanco E."/>
            <person name="Bosak S.A."/>
            <person name="Bradley R.K."/>
            <person name="Brand A.D."/>
            <person name="Brent M.R."/>
            <person name="Brooks A.N."/>
            <person name="Brown R.H."/>
            <person name="Butlin R.K."/>
            <person name="Caggese C."/>
            <person name="Calvi B.R."/>
            <person name="Bernardo de Carvalho A."/>
            <person name="Caspi A."/>
            <person name="Castrezana S."/>
            <person name="Celniker S.E."/>
            <person name="Chang J.L."/>
            <person name="Chapple C."/>
            <person name="Chatterji S."/>
            <person name="Chinwalla A."/>
            <person name="Civetta A."/>
            <person name="Clifton S.W."/>
            <person name="Comeron J.M."/>
            <person name="Costello J.C."/>
            <person name="Coyne J.A."/>
            <person name="Daub J."/>
            <person name="David R.G."/>
            <person name="Delcher A.L."/>
            <person name="Delehaunty K."/>
            <person name="Do C.B."/>
            <person name="Ebling H."/>
            <person name="Edwards K."/>
            <person name="Eickbush T."/>
            <person name="Evans J.D."/>
            <person name="Filipski A."/>
            <person name="Findeiss S."/>
            <person name="Freyhult E."/>
            <person name="Fulton L."/>
            <person name="Fulton R."/>
            <person name="Garcia A.C."/>
            <person name="Gardiner A."/>
            <person name="Garfield D.A."/>
            <person name="Garvin B.E."/>
            <person name="Gibson G."/>
            <person name="Gilbert D."/>
            <person name="Gnerre S."/>
            <person name="Godfrey J."/>
            <person name="Good R."/>
            <person name="Gotea V."/>
            <person name="Gravely B."/>
            <person name="Greenberg A.J."/>
            <person name="Griffiths-Jones S."/>
            <person name="Gross S."/>
            <person name="Guigo R."/>
            <person name="Gustafson E.A."/>
            <person name="Haerty W."/>
            <person name="Hahn M.W."/>
            <person name="Halligan D.L."/>
            <person name="Halpern A.L."/>
            <person name="Halter G.M."/>
            <person name="Han M.V."/>
            <person name="Heger A."/>
            <person name="Hillier L."/>
            <person name="Hinrichs A.S."/>
            <person name="Holmes I."/>
            <person name="Hoskins R.A."/>
            <person name="Hubisz M.J."/>
            <person name="Hultmark D."/>
            <person name="Huntley M.A."/>
            <person name="Jaffe D.B."/>
            <person name="Jagadeeshan S."/>
            <person name="Jeck W.R."/>
            <person name="Johnson J."/>
            <person name="Jones C.D."/>
            <person name="Jordan W.C."/>
            <person name="Karpen G.H."/>
            <person name="Kataoka E."/>
            <person name="Keightley P.D."/>
            <person name="Kheradpour P."/>
            <person name="Kirkness E.F."/>
            <person name="Koerich L.B."/>
            <person name="Kristiansen K."/>
            <person name="Kudrna D."/>
            <person name="Kulathinal R.J."/>
            <person name="Kumar S."/>
            <person name="Kwok R."/>
            <person name="Lander E."/>
            <person name="Langley C.H."/>
            <person name="Lapoint R."/>
            <person name="Lazzaro B.P."/>
            <person name="Lee S.J."/>
            <person name="Levesque L."/>
            <person name="Li R."/>
            <person name="Lin C.F."/>
            <person name="Lin M.F."/>
            <person name="Lindblad-Toh K."/>
            <person name="Llopart A."/>
            <person name="Long M."/>
            <person name="Low L."/>
            <person name="Lozovsky E."/>
            <person name="Lu J."/>
            <person name="Luo M."/>
            <person name="Machado C.A."/>
            <person name="Makalowski W."/>
            <person name="Marzo M."/>
            <person name="Matsuda M."/>
            <person name="Matzkin L."/>
            <person name="McAllister B."/>
            <person name="McBride C.S."/>
            <person name="McKernan B."/>
            <person name="McKernan K."/>
            <person name="Mendez-Lago M."/>
            <person name="Minx P."/>
            <person name="Mollenhauer M.U."/>
            <person name="Montooth K."/>
            <person name="Mount S.M."/>
            <person name="Mu X."/>
            <person name="Myers E."/>
            <person name="Negre B."/>
            <person name="Newfeld S."/>
            <person name="Nielsen R."/>
            <person name="Noor M.A."/>
            <person name="O'Grady P."/>
            <person name="Pachter L."/>
            <person name="Papaceit M."/>
            <person name="Parisi M.J."/>
            <person name="Parisi M."/>
            <person name="Parts L."/>
            <person name="Pedersen J.S."/>
            <person name="Pesole G."/>
            <person name="Phillippy A.M."/>
            <person name="Ponting C.P."/>
            <person name="Pop M."/>
            <person name="Porcelli D."/>
            <person name="Powell J.R."/>
            <person name="Prohaska S."/>
            <person name="Pruitt K."/>
            <person name="Puig M."/>
            <person name="Quesneville H."/>
            <person name="Ram K.R."/>
            <person name="Rand D."/>
            <person name="Rasmussen M.D."/>
            <person name="Reed L.K."/>
            <person name="Reenan R."/>
            <person name="Reily A."/>
            <person name="Remington K.A."/>
            <person name="Rieger T.T."/>
            <person name="Ritchie M.G."/>
            <person name="Robin C."/>
            <person name="Rogers Y.H."/>
            <person name="Rohde C."/>
            <person name="Rozas J."/>
            <person name="Rubenfield M.J."/>
            <person name="Ruiz A."/>
            <person name="Russo S."/>
            <person name="Salzberg S.L."/>
            <person name="Sanchez-Gracia A."/>
            <person name="Saranga D.J."/>
            <person name="Sato H."/>
            <person name="Schaeffer S.W."/>
            <person name="Schatz M.C."/>
            <person name="Schlenke T."/>
            <person name="Schwartz R."/>
            <person name="Segarra C."/>
            <person name="Singh R.S."/>
            <person name="Sirot L."/>
            <person name="Sirota M."/>
            <person name="Sisneros N.B."/>
            <person name="Smith C.D."/>
            <person name="Smith T.F."/>
            <person name="Spieth J."/>
            <person name="Stage D.E."/>
            <person name="Stark A."/>
            <person name="Stephan W."/>
            <person name="Strausberg R.L."/>
            <person name="Strempel S."/>
            <person name="Sturgill D."/>
            <person name="Sutton G."/>
            <person name="Sutton G.G."/>
            <person name="Tao W."/>
            <person name="Teichmann S."/>
            <person name="Tobari Y.N."/>
            <person name="Tomimura Y."/>
            <person name="Tsolas J.M."/>
            <person name="Valente V.L."/>
            <person name="Venter E."/>
            <person name="Venter J.C."/>
            <person name="Vicario S."/>
            <person name="Vieira F.G."/>
            <person name="Vilella A.J."/>
            <person name="Villasante A."/>
            <person name="Walenz B."/>
            <person name="Wang J."/>
            <person name="Wasserman M."/>
            <person name="Watts T."/>
            <person name="Wilson D."/>
            <person name="Wilson R.K."/>
            <person name="Wing R.A."/>
            <person name="Wolfner M.F."/>
            <person name="Wong A."/>
            <person name="Wong G.K."/>
            <person name="Wu C.I."/>
            <person name="Wu G."/>
            <person name="Yamamoto D."/>
            <person name="Yang H.P."/>
            <person name="Yang S.P."/>
            <person name="Yorke J.A."/>
            <person name="Yoshida K."/>
            <person name="Zdobnov E."/>
            <person name="Zhang P."/>
            <person name="Zhang Y."/>
            <person name="Zimin A.V."/>
            <person name="Baldwin J."/>
            <person name="Abdouelleil A."/>
            <person name="Abdulkadir J."/>
            <person name="Abebe A."/>
            <person name="Abera B."/>
            <person name="Abreu J."/>
            <person name="Acer S.C."/>
            <person name="Aftuck L."/>
            <person name="Alexander A."/>
            <person name="An P."/>
            <person name="Anderson E."/>
            <person name="Anderson S."/>
            <person name="Arachi H."/>
            <person name="Azer M."/>
            <person name="Bachantsang P."/>
            <person name="Barry A."/>
            <person name="Bayul T."/>
            <person name="Berlin A."/>
            <person name="Bessette D."/>
            <person name="Bloom T."/>
            <person name="Blye J."/>
            <person name="Boguslavskiy L."/>
            <person name="Bonnet C."/>
            <person name="Boukhgalter B."/>
            <person name="Bourzgui I."/>
            <person name="Brown A."/>
            <person name="Cahill P."/>
            <person name="Channer S."/>
            <person name="Cheshatsang Y."/>
            <person name="Chuda L."/>
            <person name="Citroen M."/>
            <person name="Collymore A."/>
            <person name="Cooke P."/>
            <person name="Costello M."/>
            <person name="D'Aco K."/>
            <person name="Daza R."/>
            <person name="De Haan G."/>
            <person name="DeGray S."/>
            <person name="DeMaso C."/>
            <person name="Dhargay N."/>
            <person name="Dooley K."/>
            <person name="Dooley E."/>
            <person name="Doricent M."/>
            <person name="Dorje P."/>
            <person name="Dorjee K."/>
            <person name="Dupes A."/>
            <person name="Elong R."/>
            <person name="Falk J."/>
            <person name="Farina A."/>
            <person name="Faro S."/>
            <person name="Ferguson D."/>
            <person name="Fisher S."/>
            <person name="Foley C.D."/>
            <person name="Franke A."/>
            <person name="Friedrich D."/>
            <person name="Gadbois L."/>
            <person name="Gearin G."/>
            <person name="Gearin C.R."/>
            <person name="Giannoukos G."/>
            <person name="Goode T."/>
            <person name="Graham J."/>
            <person name="Grandbois E."/>
            <person name="Grewal S."/>
            <person name="Gyaltsen K."/>
            <person name="Hafez N."/>
            <person name="Hagos B."/>
            <person name="Hall J."/>
            <person name="Henson C."/>
            <person name="Hollinger A."/>
            <person name="Honan T."/>
            <person name="Huard M.D."/>
            <person name="Hughes L."/>
            <person name="Hurhula B."/>
            <person name="Husby M.E."/>
            <person name="Kamat A."/>
            <person name="Kanga B."/>
            <person name="Kashin S."/>
            <person name="Khazanovich D."/>
            <person name="Kisner P."/>
            <person name="Lance K."/>
            <person name="Lara M."/>
            <person name="Lee W."/>
            <person name="Lennon N."/>
            <person name="Letendre F."/>
            <person name="LeVine R."/>
            <person name="Lipovsky A."/>
            <person name="Liu X."/>
            <person name="Liu J."/>
            <person name="Liu S."/>
            <person name="Lokyitsang T."/>
            <person name="Lokyitsang Y."/>
            <person name="Lubonja R."/>
            <person name="Lui A."/>
            <person name="MacDonald P."/>
            <person name="Magnisalis V."/>
            <person name="Maru K."/>
            <person name="Matthews C."/>
            <person name="McCusker W."/>
            <person name="McDonough S."/>
            <person name="Mehta T."/>
            <person name="Meldrim J."/>
            <person name="Meneus L."/>
            <person name="Mihai O."/>
            <person name="Mihalev A."/>
            <person name="Mihova T."/>
            <person name="Mittelman R."/>
            <person name="Mlenga V."/>
            <person name="Montmayeur A."/>
            <person name="Mulrain L."/>
            <person name="Navidi A."/>
            <person name="Naylor J."/>
            <person name="Negash T."/>
            <person name="Nguyen T."/>
            <person name="Nguyen N."/>
            <person name="Nicol R."/>
            <person name="Norbu C."/>
            <person name="Norbu N."/>
            <person name="Novod N."/>
            <person name="O'Neill B."/>
            <person name="Osman S."/>
            <person name="Markiewicz E."/>
            <person name="Oyono O.L."/>
            <person name="Patti C."/>
            <person name="Phunkhang P."/>
            <person name="Pierre F."/>
            <person name="Priest M."/>
            <person name="Raghuraman S."/>
            <person name="Rege F."/>
            <person name="Reyes R."/>
            <person name="Rise C."/>
            <person name="Rogov P."/>
            <person name="Ross K."/>
            <person name="Ryan E."/>
            <person name="Settipalli S."/>
            <person name="Shea T."/>
            <person name="Sherpa N."/>
            <person name="Shi L."/>
            <person name="Shih D."/>
            <person name="Sparrow T."/>
            <person name="Spaulding J."/>
            <person name="Stalker J."/>
            <person name="Stange-Thomann N."/>
            <person name="Stavropoulos S."/>
            <person name="Stone C."/>
            <person name="Strader C."/>
            <person name="Tesfaye S."/>
            <person name="Thomson T."/>
            <person name="Thoulutsang Y."/>
            <person name="Thoulutsang D."/>
            <person name="Topham K."/>
            <person name="Topping I."/>
            <person name="Tsamla T."/>
            <person name="Vassiliev H."/>
            <person name="Vo A."/>
            <person name="Wangchuk T."/>
            <person name="Wangdi T."/>
            <person name="Weiand M."/>
            <person name="Wilkinson J."/>
            <person name="Wilson A."/>
            <person name="Yadav S."/>
            <person name="Young G."/>
            <person name="Yu Q."/>
            <person name="Zembek L."/>
            <person name="Zhong D."/>
            <person name="Zimmer A."/>
            <person name="Zwirko Z."/>
            <person name="Jaffe D.B."/>
            <person name="Alvarez P."/>
            <person name="Brockman W."/>
            <person name="Butler J."/>
            <person name="Chin C."/>
            <person name="Gnerre S."/>
            <person name="Grabherr M."/>
            <person name="Kleber M."/>
            <person name="Mauceli E."/>
            <person name="MacCallum I."/>
        </authorList>
    </citation>
    <scope>NUCLEOTIDE SEQUENCE [LARGE SCALE GENOMIC DNA]</scope>
    <source>
        <strain evidence="2">Rob3c / Tucson 14021-0248.25</strain>
    </source>
</reference>
<name>B4I4B9_DROSE</name>
<gene>
    <name evidence="1" type="primary">Dsec\GM10860</name>
    <name evidence="1" type="ORF">Dsec_GM10860</name>
</gene>
<dbReference type="HOGENOM" id="CLU_2177314_0_0_1"/>
<organism evidence="2">
    <name type="scientific">Drosophila sechellia</name>
    <name type="common">Fruit fly</name>
    <dbReference type="NCBI Taxonomy" id="7238"/>
    <lineage>
        <taxon>Eukaryota</taxon>
        <taxon>Metazoa</taxon>
        <taxon>Ecdysozoa</taxon>
        <taxon>Arthropoda</taxon>
        <taxon>Hexapoda</taxon>
        <taxon>Insecta</taxon>
        <taxon>Pterygota</taxon>
        <taxon>Neoptera</taxon>
        <taxon>Endopterygota</taxon>
        <taxon>Diptera</taxon>
        <taxon>Brachycera</taxon>
        <taxon>Muscomorpha</taxon>
        <taxon>Ephydroidea</taxon>
        <taxon>Drosophilidae</taxon>
        <taxon>Drosophila</taxon>
        <taxon>Sophophora</taxon>
    </lineage>
</organism>
<evidence type="ECO:0000313" key="1">
    <source>
        <dbReference type="EMBL" id="EDW55062.1"/>
    </source>
</evidence>
<dbReference type="AlphaFoldDB" id="B4I4B9"/>
<sequence>DVKAEELELVQYHYYALKSTLEALSYRGSFPSLVSCLQFEKRRFLSLIIANVFQPIMVYQGNEDCDFINFYRETAEAIKFQDSMYENEEIQRRIDTILPILDAKVFFEAH</sequence>
<feature type="non-terminal residue" evidence="1">
    <location>
        <position position="1"/>
    </location>
</feature>
<proteinExistence type="predicted"/>
<accession>B4I4B9</accession>
<keyword evidence="2" id="KW-1185">Reference proteome</keyword>
<evidence type="ECO:0000313" key="2">
    <source>
        <dbReference type="Proteomes" id="UP000001292"/>
    </source>
</evidence>
<dbReference type="Proteomes" id="UP000001292">
    <property type="component" value="Unassembled WGS sequence"/>
</dbReference>
<dbReference type="EMBL" id="CH480821">
    <property type="protein sequence ID" value="EDW55062.1"/>
    <property type="molecule type" value="Genomic_DNA"/>
</dbReference>